<sequence>MPQCLSQGYFPTRQGAIRIPPEGREACIRSPQMFSSERKKELLSNEKKEIFLYPWHFFKDHLKCTGEGTEQKWSLDYERFSPKKAYQHPNDGERYDFPPPRMMPRDFCNQEFETRRQTPPVERWVNYGQSMPEWLWDILILDEENSGNGGDESPRKKSKLQAKTPAQLEKEVKMWKRRSLQQHQKSKEAERKHNEEVEMLNQKFARMVSKEQKHKDEVEKLNEKFSSMVLSKDEVIERQRRENEELKKIIADLQKELKETKEELERCRKAKGKPLCFDDLFE</sequence>
<organism evidence="2 3">
    <name type="scientific">Thalassiosira oceanica</name>
    <name type="common">Marine diatom</name>
    <dbReference type="NCBI Taxonomy" id="159749"/>
    <lineage>
        <taxon>Eukaryota</taxon>
        <taxon>Sar</taxon>
        <taxon>Stramenopiles</taxon>
        <taxon>Ochrophyta</taxon>
        <taxon>Bacillariophyta</taxon>
        <taxon>Coscinodiscophyceae</taxon>
        <taxon>Thalassiosirophycidae</taxon>
        <taxon>Thalassiosirales</taxon>
        <taxon>Thalassiosiraceae</taxon>
        <taxon>Thalassiosira</taxon>
    </lineage>
</organism>
<proteinExistence type="predicted"/>
<feature type="compositionally biased region" description="Basic and acidic residues" evidence="1">
    <location>
        <begin position="185"/>
        <end position="196"/>
    </location>
</feature>
<protein>
    <submittedName>
        <fullName evidence="2">Uncharacterized protein</fullName>
    </submittedName>
</protein>
<gene>
    <name evidence="2" type="ORF">THAOC_07969</name>
</gene>
<evidence type="ECO:0000256" key="1">
    <source>
        <dbReference type="SAM" id="MobiDB-lite"/>
    </source>
</evidence>
<evidence type="ECO:0000313" key="2">
    <source>
        <dbReference type="EMBL" id="EJK70652.1"/>
    </source>
</evidence>
<dbReference type="AlphaFoldDB" id="K0TJ91"/>
<keyword evidence="3" id="KW-1185">Reference proteome</keyword>
<dbReference type="Proteomes" id="UP000266841">
    <property type="component" value="Unassembled WGS sequence"/>
</dbReference>
<accession>K0TJ91</accession>
<dbReference type="EMBL" id="AGNL01008245">
    <property type="protein sequence ID" value="EJK70652.1"/>
    <property type="molecule type" value="Genomic_DNA"/>
</dbReference>
<feature type="non-terminal residue" evidence="2">
    <location>
        <position position="282"/>
    </location>
</feature>
<name>K0TJ91_THAOC</name>
<reference evidence="2 3" key="1">
    <citation type="journal article" date="2012" name="Genome Biol.">
        <title>Genome and low-iron response of an oceanic diatom adapted to chronic iron limitation.</title>
        <authorList>
            <person name="Lommer M."/>
            <person name="Specht M."/>
            <person name="Roy A.S."/>
            <person name="Kraemer L."/>
            <person name="Andreson R."/>
            <person name="Gutowska M.A."/>
            <person name="Wolf J."/>
            <person name="Bergner S.V."/>
            <person name="Schilhabel M.B."/>
            <person name="Klostermeier U.C."/>
            <person name="Beiko R.G."/>
            <person name="Rosenstiel P."/>
            <person name="Hippler M."/>
            <person name="Laroche J."/>
        </authorList>
    </citation>
    <scope>NUCLEOTIDE SEQUENCE [LARGE SCALE GENOMIC DNA]</scope>
    <source>
        <strain evidence="2 3">CCMP1005</strain>
    </source>
</reference>
<comment type="caution">
    <text evidence="2">The sequence shown here is derived from an EMBL/GenBank/DDBJ whole genome shotgun (WGS) entry which is preliminary data.</text>
</comment>
<evidence type="ECO:0000313" key="3">
    <source>
        <dbReference type="Proteomes" id="UP000266841"/>
    </source>
</evidence>
<feature type="region of interest" description="Disordered" evidence="1">
    <location>
        <begin position="145"/>
        <end position="197"/>
    </location>
</feature>